<reference evidence="2 3" key="1">
    <citation type="submission" date="2019-02" db="EMBL/GenBank/DDBJ databases">
        <title>Deep-cultivation of Planctomycetes and their phenomic and genomic characterization uncovers novel biology.</title>
        <authorList>
            <person name="Wiegand S."/>
            <person name="Jogler M."/>
            <person name="Boedeker C."/>
            <person name="Pinto D."/>
            <person name="Vollmers J."/>
            <person name="Rivas-Marin E."/>
            <person name="Kohn T."/>
            <person name="Peeters S.H."/>
            <person name="Heuer A."/>
            <person name="Rast P."/>
            <person name="Oberbeckmann S."/>
            <person name="Bunk B."/>
            <person name="Jeske O."/>
            <person name="Meyerdierks A."/>
            <person name="Storesund J.E."/>
            <person name="Kallscheuer N."/>
            <person name="Luecker S."/>
            <person name="Lage O.M."/>
            <person name="Pohl T."/>
            <person name="Merkel B.J."/>
            <person name="Hornburger P."/>
            <person name="Mueller R.-W."/>
            <person name="Bruemmer F."/>
            <person name="Labrenz M."/>
            <person name="Spormann A.M."/>
            <person name="Op den Camp H."/>
            <person name="Overmann J."/>
            <person name="Amann R."/>
            <person name="Jetten M.S.M."/>
            <person name="Mascher T."/>
            <person name="Medema M.H."/>
            <person name="Devos D.P."/>
            <person name="Kaster A.-K."/>
            <person name="Ovreas L."/>
            <person name="Rohde M."/>
            <person name="Galperin M.Y."/>
            <person name="Jogler C."/>
        </authorList>
    </citation>
    <scope>NUCLEOTIDE SEQUENCE [LARGE SCALE GENOMIC DNA]</scope>
    <source>
        <strain evidence="2 3">V22</strain>
    </source>
</reference>
<gene>
    <name evidence="2" type="ORF">V22_25240</name>
</gene>
<dbReference type="InterPro" id="IPR041657">
    <property type="entry name" value="HTH_17"/>
</dbReference>
<dbReference type="AlphaFoldDB" id="A0A517TA79"/>
<dbReference type="RefSeq" id="WP_145263140.1">
    <property type="nucleotide sequence ID" value="NZ_CP036316.1"/>
</dbReference>
<keyword evidence="3" id="KW-1185">Reference proteome</keyword>
<dbReference type="Pfam" id="PF12728">
    <property type="entry name" value="HTH_17"/>
    <property type="match status" value="1"/>
</dbReference>
<organism evidence="2 3">
    <name type="scientific">Calycomorphotria hydatis</name>
    <dbReference type="NCBI Taxonomy" id="2528027"/>
    <lineage>
        <taxon>Bacteria</taxon>
        <taxon>Pseudomonadati</taxon>
        <taxon>Planctomycetota</taxon>
        <taxon>Planctomycetia</taxon>
        <taxon>Planctomycetales</taxon>
        <taxon>Planctomycetaceae</taxon>
        <taxon>Calycomorphotria</taxon>
    </lineage>
</organism>
<evidence type="ECO:0000313" key="3">
    <source>
        <dbReference type="Proteomes" id="UP000319976"/>
    </source>
</evidence>
<dbReference type="KEGG" id="chya:V22_25240"/>
<dbReference type="EMBL" id="CP036316">
    <property type="protein sequence ID" value="QDT65277.1"/>
    <property type="molecule type" value="Genomic_DNA"/>
</dbReference>
<accession>A0A517TA79</accession>
<protein>
    <submittedName>
        <fullName evidence="2">Helix-turn-helix domain protein</fullName>
    </submittedName>
</protein>
<dbReference type="Proteomes" id="UP000319976">
    <property type="component" value="Chromosome"/>
</dbReference>
<dbReference type="OrthoDB" id="288777at2"/>
<sequence length="83" mass="9439">MSTQQQKLSKSEISRAFQEGTGAHYPVILSPAQLGKLIGVSPKTIYDWIAKGRLDGAFRKRGKHNLIWRDRALDILFNGKEWN</sequence>
<evidence type="ECO:0000259" key="1">
    <source>
        <dbReference type="Pfam" id="PF12728"/>
    </source>
</evidence>
<evidence type="ECO:0000313" key="2">
    <source>
        <dbReference type="EMBL" id="QDT65277.1"/>
    </source>
</evidence>
<name>A0A517TA79_9PLAN</name>
<feature type="domain" description="Helix-turn-helix" evidence="1">
    <location>
        <begin position="29"/>
        <end position="67"/>
    </location>
</feature>
<proteinExistence type="predicted"/>